<feature type="region of interest" description="Disordered" evidence="1">
    <location>
        <begin position="24"/>
        <end position="70"/>
    </location>
</feature>
<evidence type="ECO:0000313" key="3">
    <source>
        <dbReference type="Proteomes" id="UP000053558"/>
    </source>
</evidence>
<comment type="caution">
    <text evidence="2">The sequence shown here is derived from an EMBL/GenBank/DDBJ whole genome shotgun (WGS) entry which is preliminary data.</text>
</comment>
<dbReference type="GeneID" id="19204037"/>
<proteinExistence type="predicted"/>
<protein>
    <submittedName>
        <fullName evidence="2">Uncharacterized protein</fullName>
    </submittedName>
</protein>
<dbReference type="EMBL" id="JH711588">
    <property type="protein sequence ID" value="EIW75659.1"/>
    <property type="molecule type" value="Genomic_DNA"/>
</dbReference>
<dbReference type="KEGG" id="cput:CONPUDRAFT_159102"/>
<organism evidence="2 3">
    <name type="scientific">Coniophora puteana (strain RWD-64-598)</name>
    <name type="common">Brown rot fungus</name>
    <dbReference type="NCBI Taxonomy" id="741705"/>
    <lineage>
        <taxon>Eukaryota</taxon>
        <taxon>Fungi</taxon>
        <taxon>Dikarya</taxon>
        <taxon>Basidiomycota</taxon>
        <taxon>Agaricomycotina</taxon>
        <taxon>Agaricomycetes</taxon>
        <taxon>Agaricomycetidae</taxon>
        <taxon>Boletales</taxon>
        <taxon>Coniophorineae</taxon>
        <taxon>Coniophoraceae</taxon>
        <taxon>Coniophora</taxon>
    </lineage>
</organism>
<evidence type="ECO:0000313" key="2">
    <source>
        <dbReference type="EMBL" id="EIW75659.1"/>
    </source>
</evidence>
<keyword evidence="3" id="KW-1185">Reference proteome</keyword>
<dbReference type="OrthoDB" id="3323571at2759"/>
<evidence type="ECO:0000256" key="1">
    <source>
        <dbReference type="SAM" id="MobiDB-lite"/>
    </source>
</evidence>
<dbReference type="Proteomes" id="UP000053558">
    <property type="component" value="Unassembled WGS sequence"/>
</dbReference>
<feature type="region of interest" description="Disordered" evidence="1">
    <location>
        <begin position="235"/>
        <end position="254"/>
    </location>
</feature>
<reference evidence="3" key="1">
    <citation type="journal article" date="2012" name="Science">
        <title>The Paleozoic origin of enzymatic lignin decomposition reconstructed from 31 fungal genomes.</title>
        <authorList>
            <person name="Floudas D."/>
            <person name="Binder M."/>
            <person name="Riley R."/>
            <person name="Barry K."/>
            <person name="Blanchette R.A."/>
            <person name="Henrissat B."/>
            <person name="Martinez A.T."/>
            <person name="Otillar R."/>
            <person name="Spatafora J.W."/>
            <person name="Yadav J.S."/>
            <person name="Aerts A."/>
            <person name="Benoit I."/>
            <person name="Boyd A."/>
            <person name="Carlson A."/>
            <person name="Copeland A."/>
            <person name="Coutinho P.M."/>
            <person name="de Vries R.P."/>
            <person name="Ferreira P."/>
            <person name="Findley K."/>
            <person name="Foster B."/>
            <person name="Gaskell J."/>
            <person name="Glotzer D."/>
            <person name="Gorecki P."/>
            <person name="Heitman J."/>
            <person name="Hesse C."/>
            <person name="Hori C."/>
            <person name="Igarashi K."/>
            <person name="Jurgens J.A."/>
            <person name="Kallen N."/>
            <person name="Kersten P."/>
            <person name="Kohler A."/>
            <person name="Kuees U."/>
            <person name="Kumar T.K.A."/>
            <person name="Kuo A."/>
            <person name="LaButti K."/>
            <person name="Larrondo L.F."/>
            <person name="Lindquist E."/>
            <person name="Ling A."/>
            <person name="Lombard V."/>
            <person name="Lucas S."/>
            <person name="Lundell T."/>
            <person name="Martin R."/>
            <person name="McLaughlin D.J."/>
            <person name="Morgenstern I."/>
            <person name="Morin E."/>
            <person name="Murat C."/>
            <person name="Nagy L.G."/>
            <person name="Nolan M."/>
            <person name="Ohm R.A."/>
            <person name="Patyshakuliyeva A."/>
            <person name="Rokas A."/>
            <person name="Ruiz-Duenas F.J."/>
            <person name="Sabat G."/>
            <person name="Salamov A."/>
            <person name="Samejima M."/>
            <person name="Schmutz J."/>
            <person name="Slot J.C."/>
            <person name="St John F."/>
            <person name="Stenlid J."/>
            <person name="Sun H."/>
            <person name="Sun S."/>
            <person name="Syed K."/>
            <person name="Tsang A."/>
            <person name="Wiebenga A."/>
            <person name="Young D."/>
            <person name="Pisabarro A."/>
            <person name="Eastwood D.C."/>
            <person name="Martin F."/>
            <person name="Cullen D."/>
            <person name="Grigoriev I.V."/>
            <person name="Hibbett D.S."/>
        </authorList>
    </citation>
    <scope>NUCLEOTIDE SEQUENCE [LARGE SCALE GENOMIC DNA]</scope>
    <source>
        <strain evidence="3">RWD-64-598 SS2</strain>
    </source>
</reference>
<sequence>MVVAWCQFHEILRHYTRHDTTDLLRTKSSSSTPIHARPLENRHRAGVCSPSCSPSPISRRLGGKAARQQQREQDAAVLEALARNGTEHIKLELNGGPGPVRKFFADFAVDRVLRDRHAWYVTFSDGADTARRASRVLGGSGAPTLVPQAVGLVVGQPPSQVTPAPAAGKASWTREEMLEEAARMVESELRALLEKDITERVVGPLEASHWLTPEGSQPEHPQYNVDGVRLEGQTLRRPKGENSGMGLDRHYDWD</sequence>
<feature type="compositionally biased region" description="Low complexity" evidence="1">
    <location>
        <begin position="48"/>
        <end position="58"/>
    </location>
</feature>
<gene>
    <name evidence="2" type="ORF">CONPUDRAFT_159102</name>
</gene>
<name>A0A5M3M8X0_CONPW</name>
<dbReference type="RefSeq" id="XP_007774352.1">
    <property type="nucleotide sequence ID" value="XM_007776162.1"/>
</dbReference>
<dbReference type="AlphaFoldDB" id="A0A5M3M8X0"/>
<accession>A0A5M3M8X0</accession>